<keyword evidence="8" id="KW-0902">Two-component regulatory system</keyword>
<dbReference type="Gene3D" id="3.30.565.10">
    <property type="entry name" value="Histidine kinase-like ATPase, C-terminal domain"/>
    <property type="match status" value="1"/>
</dbReference>
<dbReference type="Pfam" id="PF02518">
    <property type="entry name" value="HATPase_c"/>
    <property type="match status" value="1"/>
</dbReference>
<dbReference type="Gene3D" id="1.20.5.1930">
    <property type="match status" value="1"/>
</dbReference>
<dbReference type="Proteomes" id="UP000595205">
    <property type="component" value="Chromosome"/>
</dbReference>
<evidence type="ECO:0000256" key="4">
    <source>
        <dbReference type="ARBA" id="ARBA00022679"/>
    </source>
</evidence>
<dbReference type="AlphaFoldDB" id="A0A7R7MTR9"/>
<dbReference type="InterPro" id="IPR011712">
    <property type="entry name" value="Sig_transdc_His_kin_sub3_dim/P"/>
</dbReference>
<proteinExistence type="predicted"/>
<keyword evidence="6" id="KW-0418">Kinase</keyword>
<dbReference type="GO" id="GO:0046983">
    <property type="term" value="F:protein dimerization activity"/>
    <property type="evidence" value="ECO:0007669"/>
    <property type="project" value="InterPro"/>
</dbReference>
<evidence type="ECO:0000256" key="7">
    <source>
        <dbReference type="ARBA" id="ARBA00022840"/>
    </source>
</evidence>
<keyword evidence="7" id="KW-0067">ATP-binding</keyword>
<sequence length="395" mass="42653">MMTIRARRAVDPALYDQPRAGSPVVHPAMPSPAEDGIQATVEIVVSLLVAALRVDAAAFIEVAPSPDVPVRVVAGSMPDEDLEWLRRKAHLSKRHDSMCVRFQTRPPRVATFLLLPVRGRMGAVLVARQERAGNVSAANRRVAGLIRDCLGRVFAAEQAADAMSTSLIVGEEVFRTRLAAELHDDVGQRLSTLLIESRRLQNTLLQSAKGPLYDAATWIHKQLKECNEVVRDLVYETSAPTLSEFGLPAAVRDLAERQQARNAISISYSCDFADADSGLSYESLPRSVQITCLRIVQEAVTNVIKHANAHHCAITLTLSDTTLAATIKDDGCGPQRTAASDGFGIIGMRERAAVLGGRVTVEGGAGEGTVVHAELPLVHLDGIASARLWRVTEAR</sequence>
<keyword evidence="4" id="KW-0808">Transferase</keyword>
<dbReference type="EMBL" id="AP024255">
    <property type="protein sequence ID" value="BCO99359.1"/>
    <property type="molecule type" value="Genomic_DNA"/>
</dbReference>
<accession>A0A7R7MTR9</accession>
<dbReference type="InterPro" id="IPR036890">
    <property type="entry name" value="HATPase_C_sf"/>
</dbReference>
<evidence type="ECO:0000256" key="5">
    <source>
        <dbReference type="ARBA" id="ARBA00022741"/>
    </source>
</evidence>
<dbReference type="SMART" id="SM00387">
    <property type="entry name" value="HATPase_c"/>
    <property type="match status" value="1"/>
</dbReference>
<dbReference type="PANTHER" id="PTHR24421">
    <property type="entry name" value="NITRATE/NITRITE SENSOR PROTEIN NARX-RELATED"/>
    <property type="match status" value="1"/>
</dbReference>
<dbReference type="RefSeq" id="WP_202349055.1">
    <property type="nucleotide sequence ID" value="NZ_AP024255.1"/>
</dbReference>
<comment type="catalytic activity">
    <reaction evidence="1">
        <text>ATP + protein L-histidine = ADP + protein N-phospho-L-histidine.</text>
        <dbReference type="EC" id="2.7.13.3"/>
    </reaction>
</comment>
<keyword evidence="3" id="KW-0597">Phosphoprotein</keyword>
<dbReference type="EC" id="2.7.13.3" evidence="2"/>
<evidence type="ECO:0000313" key="11">
    <source>
        <dbReference type="Proteomes" id="UP000595205"/>
    </source>
</evidence>
<dbReference type="Pfam" id="PF07730">
    <property type="entry name" value="HisKA_3"/>
    <property type="match status" value="1"/>
</dbReference>
<dbReference type="GO" id="GO:0005524">
    <property type="term" value="F:ATP binding"/>
    <property type="evidence" value="ECO:0007669"/>
    <property type="project" value="UniProtKB-KW"/>
</dbReference>
<dbReference type="PROSITE" id="PS50109">
    <property type="entry name" value="HIS_KIN"/>
    <property type="match status" value="1"/>
</dbReference>
<dbReference type="CDD" id="cd16917">
    <property type="entry name" value="HATPase_UhpB-NarQ-NarX-like"/>
    <property type="match status" value="1"/>
</dbReference>
<keyword evidence="5" id="KW-0547">Nucleotide-binding</keyword>
<dbReference type="PANTHER" id="PTHR24421:SF10">
    <property type="entry name" value="NITRATE_NITRITE SENSOR PROTEIN NARQ"/>
    <property type="match status" value="1"/>
</dbReference>
<evidence type="ECO:0000256" key="8">
    <source>
        <dbReference type="ARBA" id="ARBA00023012"/>
    </source>
</evidence>
<organism evidence="10 11">
    <name type="scientific">Mycobacterium intracellulare</name>
    <dbReference type="NCBI Taxonomy" id="1767"/>
    <lineage>
        <taxon>Bacteria</taxon>
        <taxon>Bacillati</taxon>
        <taxon>Actinomycetota</taxon>
        <taxon>Actinomycetes</taxon>
        <taxon>Mycobacteriales</taxon>
        <taxon>Mycobacteriaceae</taxon>
        <taxon>Mycobacterium</taxon>
        <taxon>Mycobacterium avium complex (MAC)</taxon>
    </lineage>
</organism>
<gene>
    <name evidence="10" type="ORF">MINTM018_21290</name>
</gene>
<evidence type="ECO:0000256" key="3">
    <source>
        <dbReference type="ARBA" id="ARBA00022553"/>
    </source>
</evidence>
<dbReference type="InterPro" id="IPR050482">
    <property type="entry name" value="Sensor_HK_TwoCompSys"/>
</dbReference>
<evidence type="ECO:0000256" key="1">
    <source>
        <dbReference type="ARBA" id="ARBA00000085"/>
    </source>
</evidence>
<dbReference type="SUPFAM" id="SSF55874">
    <property type="entry name" value="ATPase domain of HSP90 chaperone/DNA topoisomerase II/histidine kinase"/>
    <property type="match status" value="1"/>
</dbReference>
<evidence type="ECO:0000256" key="2">
    <source>
        <dbReference type="ARBA" id="ARBA00012438"/>
    </source>
</evidence>
<feature type="domain" description="Histidine kinase" evidence="9">
    <location>
        <begin position="294"/>
        <end position="379"/>
    </location>
</feature>
<reference evidence="10 11" key="1">
    <citation type="submission" date="2020-12" db="EMBL/GenBank/DDBJ databases">
        <title>Genome sequence of clinical Mycobacterium intracellulare strains.</title>
        <authorList>
            <person name="Tateishi Y."/>
            <person name="Matsumoto S."/>
            <person name="Fukushima Y."/>
            <person name="Nakajima C."/>
            <person name="Suzuki Y."/>
        </authorList>
    </citation>
    <scope>NUCLEOTIDE SEQUENCE [LARGE SCALE GENOMIC DNA]</scope>
    <source>
        <strain evidence="10 11">M018</strain>
    </source>
</reference>
<dbReference type="InterPro" id="IPR005467">
    <property type="entry name" value="His_kinase_dom"/>
</dbReference>
<dbReference type="GO" id="GO:0016020">
    <property type="term" value="C:membrane"/>
    <property type="evidence" value="ECO:0007669"/>
    <property type="project" value="InterPro"/>
</dbReference>
<evidence type="ECO:0000313" key="10">
    <source>
        <dbReference type="EMBL" id="BCO99359.1"/>
    </source>
</evidence>
<protein>
    <recommendedName>
        <fullName evidence="2">histidine kinase</fullName>
        <ecNumber evidence="2">2.7.13.3</ecNumber>
    </recommendedName>
</protein>
<dbReference type="GO" id="GO:0000155">
    <property type="term" value="F:phosphorelay sensor kinase activity"/>
    <property type="evidence" value="ECO:0007669"/>
    <property type="project" value="InterPro"/>
</dbReference>
<evidence type="ECO:0000259" key="9">
    <source>
        <dbReference type="PROSITE" id="PS50109"/>
    </source>
</evidence>
<evidence type="ECO:0000256" key="6">
    <source>
        <dbReference type="ARBA" id="ARBA00022777"/>
    </source>
</evidence>
<name>A0A7R7MTR9_MYCIT</name>
<dbReference type="InterPro" id="IPR003594">
    <property type="entry name" value="HATPase_dom"/>
</dbReference>